<protein>
    <recommendedName>
        <fullName evidence="7">Basic amino acid ABC transporter substrate-binding protein</fullName>
    </recommendedName>
</protein>
<keyword evidence="6" id="KW-1185">Reference proteome</keyword>
<sequence>MKKVGIALLVALLVFGLMVAVTGCGAGGEKAGKEESGANTEQTQPGEGGEKEVAILKVGTEAAYAPFEYVDEKTGEITGFDAELIKAIAEAIGMEAELQHIDWDGLYPALNSGEVDVVISAMTITPEREEEVDFSEPYFEVVQAIAVKEGSEIRSLADLVGKRVGVQANTTGHYAVEQIEGMKEDDISTYPTTPDALMALETGEVEAVVADDPVVANFIKHNPDAGIVMIEDPTVEPEFYGIALKEGNPLREKINEGLKKVKESGKYDEIYAKYFGK</sequence>
<organism evidence="5 6">
    <name type="scientific">Calderihabitans maritimus</name>
    <dbReference type="NCBI Taxonomy" id="1246530"/>
    <lineage>
        <taxon>Bacteria</taxon>
        <taxon>Bacillati</taxon>
        <taxon>Bacillota</taxon>
        <taxon>Clostridia</taxon>
        <taxon>Neomoorellales</taxon>
        <taxon>Calderihabitantaceae</taxon>
        <taxon>Calderihabitans</taxon>
    </lineage>
</organism>
<accession>A0A1Z5HV33</accession>
<reference evidence="6" key="1">
    <citation type="journal article" date="2017" name="Appl. Environ. Microbiol.">
        <title>Genomic Analysis of Calderihabitans maritimus KKC1, a Thermophilic, Hydrogenogenic, Carboxydotrophic Bacterium Isolated from Marine Sediment.</title>
        <authorList>
            <person name="Omae K."/>
            <person name="Yoneda Y."/>
            <person name="Fukuyama Y."/>
            <person name="Yoshida T."/>
            <person name="Sako Y."/>
        </authorList>
    </citation>
    <scope>NUCLEOTIDE SEQUENCE [LARGE SCALE GENOMIC DNA]</scope>
    <source>
        <strain evidence="6">KKC1</strain>
    </source>
</reference>
<evidence type="ECO:0008006" key="7">
    <source>
        <dbReference type="Google" id="ProtNLM"/>
    </source>
</evidence>
<evidence type="ECO:0000313" key="6">
    <source>
        <dbReference type="Proteomes" id="UP000197032"/>
    </source>
</evidence>
<dbReference type="CDD" id="cd13624">
    <property type="entry name" value="PBP2_Arg_Lys_His"/>
    <property type="match status" value="1"/>
</dbReference>
<feature type="domain" description="Solute-binding protein family 3/N-terminal" evidence="3">
    <location>
        <begin position="55"/>
        <end position="277"/>
    </location>
</feature>
<dbReference type="PROSITE" id="PS51257">
    <property type="entry name" value="PROKAR_LIPOPROTEIN"/>
    <property type="match status" value="1"/>
</dbReference>
<dbReference type="PANTHER" id="PTHR35936:SF19">
    <property type="entry name" value="AMINO-ACID-BINDING PROTEIN YXEM-RELATED"/>
    <property type="match status" value="1"/>
</dbReference>
<dbReference type="GO" id="GO:0015276">
    <property type="term" value="F:ligand-gated monoatomic ion channel activity"/>
    <property type="evidence" value="ECO:0007669"/>
    <property type="project" value="InterPro"/>
</dbReference>
<dbReference type="Gene3D" id="3.40.190.10">
    <property type="entry name" value="Periplasmic binding protein-like II"/>
    <property type="match status" value="2"/>
</dbReference>
<proteinExistence type="predicted"/>
<dbReference type="InterPro" id="IPR001638">
    <property type="entry name" value="Solute-binding_3/MltF_N"/>
</dbReference>
<name>A0A1Z5HV33_9FIRM</name>
<evidence type="ECO:0000256" key="2">
    <source>
        <dbReference type="SAM" id="MobiDB-lite"/>
    </source>
</evidence>
<dbReference type="PANTHER" id="PTHR35936">
    <property type="entry name" value="MEMBRANE-BOUND LYTIC MUREIN TRANSGLYCOSYLASE F"/>
    <property type="match status" value="1"/>
</dbReference>
<dbReference type="AlphaFoldDB" id="A0A1Z5HV33"/>
<dbReference type="OrthoDB" id="9774451at2"/>
<keyword evidence="1" id="KW-0732">Signal</keyword>
<dbReference type="Proteomes" id="UP000197032">
    <property type="component" value="Unassembled WGS sequence"/>
</dbReference>
<evidence type="ECO:0000313" key="5">
    <source>
        <dbReference type="EMBL" id="GAW93150.1"/>
    </source>
</evidence>
<dbReference type="InterPro" id="IPR001320">
    <property type="entry name" value="Iontro_rcpt_C"/>
</dbReference>
<evidence type="ECO:0000259" key="4">
    <source>
        <dbReference type="SMART" id="SM00079"/>
    </source>
</evidence>
<gene>
    <name evidence="5" type="ORF">KKC1_22910</name>
</gene>
<evidence type="ECO:0000259" key="3">
    <source>
        <dbReference type="SMART" id="SM00062"/>
    </source>
</evidence>
<dbReference type="Pfam" id="PF00497">
    <property type="entry name" value="SBP_bac_3"/>
    <property type="match status" value="1"/>
</dbReference>
<dbReference type="SUPFAM" id="SSF53850">
    <property type="entry name" value="Periplasmic binding protein-like II"/>
    <property type="match status" value="1"/>
</dbReference>
<feature type="region of interest" description="Disordered" evidence="2">
    <location>
        <begin position="28"/>
        <end position="50"/>
    </location>
</feature>
<dbReference type="SMART" id="SM00079">
    <property type="entry name" value="PBPe"/>
    <property type="match status" value="1"/>
</dbReference>
<comment type="caution">
    <text evidence="5">The sequence shown here is derived from an EMBL/GenBank/DDBJ whole genome shotgun (WGS) entry which is preliminary data.</text>
</comment>
<feature type="domain" description="Ionotropic glutamate receptor C-terminal" evidence="4">
    <location>
        <begin position="55"/>
        <end position="277"/>
    </location>
</feature>
<dbReference type="SMART" id="SM00062">
    <property type="entry name" value="PBPb"/>
    <property type="match status" value="1"/>
</dbReference>
<dbReference type="GO" id="GO:0016020">
    <property type="term" value="C:membrane"/>
    <property type="evidence" value="ECO:0007669"/>
    <property type="project" value="InterPro"/>
</dbReference>
<evidence type="ECO:0000256" key="1">
    <source>
        <dbReference type="ARBA" id="ARBA00022729"/>
    </source>
</evidence>
<dbReference type="RefSeq" id="WP_088554353.1">
    <property type="nucleotide sequence ID" value="NZ_BDGJ01000117.1"/>
</dbReference>
<dbReference type="EMBL" id="BDGJ01000117">
    <property type="protein sequence ID" value="GAW93150.1"/>
    <property type="molecule type" value="Genomic_DNA"/>
</dbReference>